<evidence type="ECO:0000256" key="6">
    <source>
        <dbReference type="ARBA" id="ARBA00023136"/>
    </source>
</evidence>
<dbReference type="GO" id="GO:0001405">
    <property type="term" value="C:PAM complex, Tim23 associated import motor"/>
    <property type="evidence" value="ECO:0007669"/>
    <property type="project" value="TreeGrafter"/>
</dbReference>
<evidence type="ECO:0000256" key="3">
    <source>
        <dbReference type="ARBA" id="ARBA00022792"/>
    </source>
</evidence>
<comment type="subcellular location">
    <subcellularLocation>
        <location evidence="1">Mitochondrion inner membrane</location>
    </subcellularLocation>
</comment>
<dbReference type="VEuPathDB" id="GiardiaDB:QR46_2637"/>
<reference evidence="7 8" key="1">
    <citation type="journal article" date="2015" name="Mol. Biochem. Parasitol.">
        <title>Identification of polymorphic genes for use in assemblage B genotyping assays through comparative genomics of multiple assemblage B Giardia duodenalis isolates.</title>
        <authorList>
            <person name="Wielinga C."/>
            <person name="Thompson R.C."/>
            <person name="Monis P."/>
            <person name="Ryan U."/>
        </authorList>
    </citation>
    <scope>NUCLEOTIDE SEQUENCE [LARGE SCALE GENOMIC DNA]</scope>
    <source>
        <strain evidence="7 8">BAH15c1</strain>
    </source>
</reference>
<dbReference type="PANTHER" id="PTHR12763:SF28">
    <property type="entry name" value="GEO10507P1-RELATED"/>
    <property type="match status" value="1"/>
</dbReference>
<dbReference type="InterPro" id="IPR036869">
    <property type="entry name" value="J_dom_sf"/>
</dbReference>
<dbReference type="PANTHER" id="PTHR12763">
    <property type="match status" value="1"/>
</dbReference>
<comment type="caution">
    <text evidence="7">The sequence shown here is derived from an EMBL/GenBank/DDBJ whole genome shotgun (WGS) entry which is preliminary data.</text>
</comment>
<name>A0A132NTE2_GIAIN</name>
<evidence type="ECO:0000256" key="2">
    <source>
        <dbReference type="ARBA" id="ARBA00022692"/>
    </source>
</evidence>
<dbReference type="Gene3D" id="1.10.287.110">
    <property type="entry name" value="DnaJ domain"/>
    <property type="match status" value="1"/>
</dbReference>
<keyword evidence="6" id="KW-0472">Membrane</keyword>
<sequence length="105" mass="11633">MLRVLDKSRLPLSLVTGVAAGIYSYLRNDPAFIVANPPRSWKGELNSPLSSREARLILNTSLFSTDAEVTRNHRSLLARTHPDRGGSKYIASIIGEAHAKLRNKH</sequence>
<dbReference type="GO" id="GO:0030150">
    <property type="term" value="P:protein import into mitochondrial matrix"/>
    <property type="evidence" value="ECO:0007669"/>
    <property type="project" value="TreeGrafter"/>
</dbReference>
<dbReference type="EMBL" id="JXTI01000072">
    <property type="protein sequence ID" value="KWX13353.1"/>
    <property type="molecule type" value="Genomic_DNA"/>
</dbReference>
<dbReference type="Proteomes" id="UP000070089">
    <property type="component" value="Unassembled WGS sequence"/>
</dbReference>
<evidence type="ECO:0000313" key="8">
    <source>
        <dbReference type="Proteomes" id="UP000070089"/>
    </source>
</evidence>
<accession>A0A132NTE2</accession>
<dbReference type="OrthoDB" id="240298at2759"/>
<organism evidence="7 8">
    <name type="scientific">Giardia duodenalis assemblage B</name>
    <dbReference type="NCBI Taxonomy" id="1394984"/>
    <lineage>
        <taxon>Eukaryota</taxon>
        <taxon>Metamonada</taxon>
        <taxon>Diplomonadida</taxon>
        <taxon>Hexamitidae</taxon>
        <taxon>Giardiinae</taxon>
        <taxon>Giardia</taxon>
    </lineage>
</organism>
<keyword evidence="4" id="KW-1133">Transmembrane helix</keyword>
<dbReference type="SUPFAM" id="SSF46565">
    <property type="entry name" value="Chaperone J-domain"/>
    <property type="match status" value="1"/>
</dbReference>
<proteinExistence type="predicted"/>
<protein>
    <submittedName>
        <fullName evidence="7">Molecular chaperones (DnaJ family)</fullName>
    </submittedName>
</protein>
<dbReference type="AlphaFoldDB" id="A0A132NTE2"/>
<gene>
    <name evidence="7" type="ORF">QR46_2637</name>
</gene>
<keyword evidence="5" id="KW-0496">Mitochondrion</keyword>
<evidence type="ECO:0000313" key="7">
    <source>
        <dbReference type="EMBL" id="KWX13353.1"/>
    </source>
</evidence>
<evidence type="ECO:0000256" key="1">
    <source>
        <dbReference type="ARBA" id="ARBA00004273"/>
    </source>
</evidence>
<keyword evidence="2" id="KW-0812">Transmembrane</keyword>
<evidence type="ECO:0000256" key="5">
    <source>
        <dbReference type="ARBA" id="ARBA00023128"/>
    </source>
</evidence>
<evidence type="ECO:0000256" key="4">
    <source>
        <dbReference type="ARBA" id="ARBA00022989"/>
    </source>
</evidence>
<keyword evidence="3" id="KW-0999">Mitochondrion inner membrane</keyword>
<dbReference type="GO" id="GO:0001671">
    <property type="term" value="F:ATPase activator activity"/>
    <property type="evidence" value="ECO:0007669"/>
    <property type="project" value="TreeGrafter"/>
</dbReference>